<comment type="caution">
    <text evidence="2">The sequence shown here is derived from an EMBL/GenBank/DDBJ whole genome shotgun (WGS) entry which is preliminary data.</text>
</comment>
<gene>
    <name evidence="2" type="ORF">Rsub_06431</name>
</gene>
<accession>A0A2V0P6A2</accession>
<dbReference type="PROSITE" id="PS51257">
    <property type="entry name" value="PROKAR_LIPOPROTEIN"/>
    <property type="match status" value="1"/>
</dbReference>
<evidence type="ECO:0000313" key="3">
    <source>
        <dbReference type="Proteomes" id="UP000247498"/>
    </source>
</evidence>
<feature type="signal peptide" evidence="1">
    <location>
        <begin position="1"/>
        <end position="28"/>
    </location>
</feature>
<organism evidence="2 3">
    <name type="scientific">Raphidocelis subcapitata</name>
    <dbReference type="NCBI Taxonomy" id="307507"/>
    <lineage>
        <taxon>Eukaryota</taxon>
        <taxon>Viridiplantae</taxon>
        <taxon>Chlorophyta</taxon>
        <taxon>core chlorophytes</taxon>
        <taxon>Chlorophyceae</taxon>
        <taxon>CS clade</taxon>
        <taxon>Sphaeropleales</taxon>
        <taxon>Selenastraceae</taxon>
        <taxon>Raphidocelis</taxon>
    </lineage>
</organism>
<dbReference type="Proteomes" id="UP000247498">
    <property type="component" value="Unassembled WGS sequence"/>
</dbReference>
<evidence type="ECO:0000313" key="2">
    <source>
        <dbReference type="EMBL" id="GBF93393.1"/>
    </source>
</evidence>
<protein>
    <submittedName>
        <fullName evidence="2">Uncharacterized protein</fullName>
    </submittedName>
</protein>
<dbReference type="EMBL" id="BDRX01000040">
    <property type="protein sequence ID" value="GBF93393.1"/>
    <property type="molecule type" value="Genomic_DNA"/>
</dbReference>
<dbReference type="InParanoid" id="A0A2V0P6A2"/>
<sequence>MARLIFRAAAAVVFVLLALACLAAPSEARALRQVGVASRFSISNQDPRVAGTEVRASGGPSSFFSHLGFNGIPSSSFKPRTADYYSNIAGQPRYNPPF</sequence>
<keyword evidence="1" id="KW-0732">Signal</keyword>
<dbReference type="AlphaFoldDB" id="A0A2V0P6A2"/>
<keyword evidence="3" id="KW-1185">Reference proteome</keyword>
<reference evidence="2 3" key="1">
    <citation type="journal article" date="2018" name="Sci. Rep.">
        <title>Raphidocelis subcapitata (=Pseudokirchneriella subcapitata) provides an insight into genome evolution and environmental adaptations in the Sphaeropleales.</title>
        <authorList>
            <person name="Suzuki S."/>
            <person name="Yamaguchi H."/>
            <person name="Nakajima N."/>
            <person name="Kawachi M."/>
        </authorList>
    </citation>
    <scope>NUCLEOTIDE SEQUENCE [LARGE SCALE GENOMIC DNA]</scope>
    <source>
        <strain evidence="2 3">NIES-35</strain>
    </source>
</reference>
<name>A0A2V0P6A2_9CHLO</name>
<feature type="chain" id="PRO_5015987921" evidence="1">
    <location>
        <begin position="29"/>
        <end position="98"/>
    </location>
</feature>
<proteinExistence type="predicted"/>
<evidence type="ECO:0000256" key="1">
    <source>
        <dbReference type="SAM" id="SignalP"/>
    </source>
</evidence>